<dbReference type="GO" id="GO:0005509">
    <property type="term" value="F:calcium ion binding"/>
    <property type="evidence" value="ECO:0007669"/>
    <property type="project" value="UniProtKB-UniRule"/>
</dbReference>
<evidence type="ECO:0000256" key="9">
    <source>
        <dbReference type="PROSITE-ProRule" id="PRU00076"/>
    </source>
</evidence>
<protein>
    <submittedName>
        <fullName evidence="15">Calcium-binding EGF domain</fullName>
    </submittedName>
</protein>
<dbReference type="PANTHER" id="PTHR10199">
    <property type="entry name" value="THROMBOSPONDIN"/>
    <property type="match status" value="1"/>
</dbReference>
<organism evidence="15 16">
    <name type="scientific">Popillia japonica</name>
    <name type="common">Japanese beetle</name>
    <dbReference type="NCBI Taxonomy" id="7064"/>
    <lineage>
        <taxon>Eukaryota</taxon>
        <taxon>Metazoa</taxon>
        <taxon>Ecdysozoa</taxon>
        <taxon>Arthropoda</taxon>
        <taxon>Hexapoda</taxon>
        <taxon>Insecta</taxon>
        <taxon>Pterygota</taxon>
        <taxon>Neoptera</taxon>
        <taxon>Endopterygota</taxon>
        <taxon>Coleoptera</taxon>
        <taxon>Polyphaga</taxon>
        <taxon>Scarabaeiformia</taxon>
        <taxon>Scarabaeidae</taxon>
        <taxon>Rutelinae</taxon>
        <taxon>Popillia</taxon>
    </lineage>
</organism>
<dbReference type="Pfam" id="PF02412">
    <property type="entry name" value="TSP_3"/>
    <property type="match status" value="5"/>
</dbReference>
<evidence type="ECO:0000256" key="4">
    <source>
        <dbReference type="ARBA" id="ARBA00022737"/>
    </source>
</evidence>
<dbReference type="InterPro" id="IPR028974">
    <property type="entry name" value="TSP_type-3_rpt"/>
</dbReference>
<dbReference type="FunFam" id="4.10.1080.10:FF:000001">
    <property type="entry name" value="Thrombospondin 3"/>
    <property type="match status" value="1"/>
</dbReference>
<comment type="similarity">
    <text evidence="1">Belongs to the thrombospondin family.</text>
</comment>
<dbReference type="PROSITE" id="PS01187">
    <property type="entry name" value="EGF_CA"/>
    <property type="match status" value="2"/>
</dbReference>
<proteinExistence type="inferred from homology"/>
<dbReference type="InterPro" id="IPR003367">
    <property type="entry name" value="Thrombospondin_3-like_rpt"/>
</dbReference>
<dbReference type="SUPFAM" id="SSF103647">
    <property type="entry name" value="TSP type-3 repeat"/>
    <property type="match status" value="3"/>
</dbReference>
<feature type="repeat" description="TSP type-3" evidence="10">
    <location>
        <begin position="1018"/>
        <end position="1053"/>
    </location>
</feature>
<dbReference type="Gene3D" id="4.10.1080.10">
    <property type="entry name" value="TSP type-3 repeat"/>
    <property type="match status" value="2"/>
</dbReference>
<keyword evidence="4" id="KW-0677">Repeat</keyword>
<dbReference type="InterPro" id="IPR018097">
    <property type="entry name" value="EGF_Ca-bd_CS"/>
</dbReference>
<evidence type="ECO:0000313" key="16">
    <source>
        <dbReference type="Proteomes" id="UP001458880"/>
    </source>
</evidence>
<dbReference type="InterPro" id="IPR001881">
    <property type="entry name" value="EGF-like_Ca-bd_dom"/>
</dbReference>
<feature type="compositionally biased region" description="Basic and acidic residues" evidence="11">
    <location>
        <begin position="879"/>
        <end position="890"/>
    </location>
</feature>
<dbReference type="SMART" id="SM00181">
    <property type="entry name" value="EGF"/>
    <property type="match status" value="12"/>
</dbReference>
<evidence type="ECO:0000256" key="3">
    <source>
        <dbReference type="ARBA" id="ARBA00022729"/>
    </source>
</evidence>
<feature type="repeat" description="TSP type-3" evidence="10">
    <location>
        <begin position="921"/>
        <end position="956"/>
    </location>
</feature>
<dbReference type="FunFam" id="4.10.1080.10:FF:000004">
    <property type="entry name" value="Cartilage oligomeric matrix protein"/>
    <property type="match status" value="1"/>
</dbReference>
<feature type="chain" id="PRO_5043766207" evidence="12">
    <location>
        <begin position="21"/>
        <end position="1326"/>
    </location>
</feature>
<feature type="domain" description="EGF-like" evidence="13">
    <location>
        <begin position="664"/>
        <end position="703"/>
    </location>
</feature>
<dbReference type="Pfam" id="PF05735">
    <property type="entry name" value="TSP_C"/>
    <property type="match status" value="1"/>
</dbReference>
<accession>A0AAW1JW19</accession>
<sequence length="1326" mass="147029">MNGVGAAVLGVVLAFTVINALSIDNIFTNELEDVIKDDEFTITFKHLKPKRRHRSVSETLFVVDFPNSDNKFAVLLDRTDKNVIIDTVEDGRRRAQHFTVDTLESNSPIRSLIMAFEQRQPGAKISLYVDCVSYGMIATPKTMRDMYTKMDLPTLQMIRERKYHMEIDQNSIKRILSANNCSIDVANMHTKRNLDLLFNANPALSNELADQPRSMHFDRIEPLIPSDRSDIPIGHLTDLDDCTVITSTINKLITAVNNLAGKIDRQSDLIVNMDKYLRECNYCAVGMAKCSNNPIDCYPGVECVDTLYGPKCGVDTLYGPKCGSCPRGFRGDGLNCEKIHITCAEKYCASGVQCHELPHGAVCGVCPRGYTGNGEYCEPLNIITCAEKRCAPGVECYEEVGGARCGSCPHGYTGNGEYCVKDVTTCEDIRCFAGVQCEERPDGARCGPCPRGYTGDGQYCDRLVTCAEKRCPPNYHCEERSDGAVCNPCPAGTGGNGERCDPIYTCENHRCYDGVECKNTERGPVCGECPYGYFGDGRHCSRGPKCNDNPCYPGLPCRDTDHGAECGDCPSGYEGDGFSCRPKPDTCRTHNPCDPRVRCRDTSNGPVCGPCPVGMTGDGYRCYPAHVLCSQQPCYRGVSCEDTPSGPKCGPCPPGLSGDGIDCRKICDYRPCGNDIQCYESSNHPYYTCSCPPGYEFTQTTCVDIDECARYRPCDRLSQCYNRQPGYECGPCPPGYTGNSGGFFRQFSLQRSRQYRCVDVDECVEGSATCPSGSECKNTEGGYKCETVVAPCPCHDKCDSNARCQRLSFDVFACVCNTGWAGDGIICGRDTDIDGWPDQNLPCDGKTCKQDNCRLVPNSGQEDSDNDGIGNSCDNDSDNDGHTDDQDNCRLRYNPDQANRDGDRFGDECDNCPDRENNDQRDFDHDGIGDECDNDIDGDGLINSEDNCPKKPNRDQKDRDRDGVGDVCDNCPFAHNPEQNDYNENLVGDACEYGDDTDKDGIRDHVDNCKRTPNSDQQDIDGDGIGDVCDNDIDNDGVLNNFDNCIFVPNPDQKNRDNNTRGDACDDDLDGDGIKDSLDNCPNNTQIYKTDFSSFQTVMLDPVGDSQLDPIWVINHEGAEIIQTVNNDPGLAIGYDQIGGVDYEGTFFVNTDNDNDYVGFVFSYQSNRKFYVGMWKKESQSYWLSTPFNAIAMPSVQIKLVNSQTGPGEMLRNSLWHTGTVKNQVTLLWDDPRNDGWKSFTSYRWKLIHRPKIGLIRLKIFEGDRVVTDSGNIFDRTLRGGRLGVFSFSQESVIWSNLQYKCNDFIPKDIYNELPADLQKAVLKEP</sequence>
<name>A0AAW1JW19_POPJA</name>
<evidence type="ECO:0000259" key="13">
    <source>
        <dbReference type="PROSITE" id="PS50026"/>
    </source>
</evidence>
<keyword evidence="2 9" id="KW-0245">EGF-like domain</keyword>
<feature type="domain" description="TSP C-terminal" evidence="14">
    <location>
        <begin position="1093"/>
        <end position="1307"/>
    </location>
</feature>
<evidence type="ECO:0000256" key="6">
    <source>
        <dbReference type="ARBA" id="ARBA00022889"/>
    </source>
</evidence>
<dbReference type="PROSITE" id="PS51234">
    <property type="entry name" value="TSP3"/>
    <property type="match status" value="3"/>
</dbReference>
<comment type="caution">
    <text evidence="9">Lacks conserved residue(s) required for the propagation of feature annotation.</text>
</comment>
<evidence type="ECO:0000256" key="11">
    <source>
        <dbReference type="SAM" id="MobiDB-lite"/>
    </source>
</evidence>
<feature type="repeat" description="TSP type-3" evidence="10">
    <location>
        <begin position="862"/>
        <end position="897"/>
    </location>
</feature>
<evidence type="ECO:0000256" key="5">
    <source>
        <dbReference type="ARBA" id="ARBA00022837"/>
    </source>
</evidence>
<feature type="signal peptide" evidence="12">
    <location>
        <begin position="1"/>
        <end position="20"/>
    </location>
</feature>
<feature type="region of interest" description="Disordered" evidence="11">
    <location>
        <begin position="859"/>
        <end position="962"/>
    </location>
</feature>
<dbReference type="PROSITE" id="PS51236">
    <property type="entry name" value="TSP_CTER"/>
    <property type="match status" value="1"/>
</dbReference>
<dbReference type="EMBL" id="JASPKY010000320">
    <property type="protein sequence ID" value="KAK9708876.1"/>
    <property type="molecule type" value="Genomic_DNA"/>
</dbReference>
<evidence type="ECO:0000313" key="15">
    <source>
        <dbReference type="EMBL" id="KAK9708876.1"/>
    </source>
</evidence>
<dbReference type="InterPro" id="IPR049883">
    <property type="entry name" value="NOTCH1_EGF-like"/>
</dbReference>
<dbReference type="GO" id="GO:0005576">
    <property type="term" value="C:extracellular region"/>
    <property type="evidence" value="ECO:0007669"/>
    <property type="project" value="InterPro"/>
</dbReference>
<evidence type="ECO:0000256" key="7">
    <source>
        <dbReference type="ARBA" id="ARBA00023157"/>
    </source>
</evidence>
<comment type="caution">
    <text evidence="15">The sequence shown here is derived from an EMBL/GenBank/DDBJ whole genome shotgun (WGS) entry which is preliminary data.</text>
</comment>
<feature type="compositionally biased region" description="Acidic residues" evidence="11">
    <location>
        <begin position="929"/>
        <end position="938"/>
    </location>
</feature>
<evidence type="ECO:0000256" key="2">
    <source>
        <dbReference type="ARBA" id="ARBA00022536"/>
    </source>
</evidence>
<keyword evidence="16" id="KW-1185">Reference proteome</keyword>
<keyword evidence="6" id="KW-0130">Cell adhesion</keyword>
<evidence type="ECO:0000256" key="10">
    <source>
        <dbReference type="PROSITE-ProRule" id="PRU00634"/>
    </source>
</evidence>
<evidence type="ECO:0000256" key="8">
    <source>
        <dbReference type="ARBA" id="ARBA00023180"/>
    </source>
</evidence>
<gene>
    <name evidence="15" type="ORF">QE152_g26962</name>
</gene>
<dbReference type="Gene3D" id="2.60.120.200">
    <property type="match status" value="1"/>
</dbReference>
<keyword evidence="8" id="KW-0325">Glycoprotein</keyword>
<feature type="compositionally biased region" description="Basic and acidic residues" evidence="11">
    <location>
        <begin position="947"/>
        <end position="962"/>
    </location>
</feature>
<keyword evidence="3 12" id="KW-0732">Signal</keyword>
<feature type="disulfide bond" evidence="9">
    <location>
        <begin position="672"/>
        <end position="689"/>
    </location>
</feature>
<dbReference type="InterPro" id="IPR000742">
    <property type="entry name" value="EGF"/>
</dbReference>
<reference evidence="15 16" key="1">
    <citation type="journal article" date="2024" name="BMC Genomics">
        <title>De novo assembly and annotation of Popillia japonica's genome with initial clues to its potential as an invasive pest.</title>
        <authorList>
            <person name="Cucini C."/>
            <person name="Boschi S."/>
            <person name="Funari R."/>
            <person name="Cardaioli E."/>
            <person name="Iannotti N."/>
            <person name="Marturano G."/>
            <person name="Paoli F."/>
            <person name="Bruttini M."/>
            <person name="Carapelli A."/>
            <person name="Frati F."/>
            <person name="Nardi F."/>
        </authorList>
    </citation>
    <scope>NUCLEOTIDE SEQUENCE [LARGE SCALE GENOMIC DNA]</scope>
    <source>
        <strain evidence="15">DMR45628</strain>
    </source>
</reference>
<dbReference type="InterPro" id="IPR017897">
    <property type="entry name" value="Thrombospondin_3_rpt"/>
</dbReference>
<dbReference type="InterPro" id="IPR026823">
    <property type="entry name" value="cEGF"/>
</dbReference>
<dbReference type="PROSITE" id="PS01186">
    <property type="entry name" value="EGF_2"/>
    <property type="match status" value="1"/>
</dbReference>
<dbReference type="PANTHER" id="PTHR10199:SF100">
    <property type="entry name" value="THROMBOSPONDIN, ISOFORM A"/>
    <property type="match status" value="1"/>
</dbReference>
<dbReference type="SMART" id="SM00179">
    <property type="entry name" value="EGF_CA"/>
    <property type="match status" value="5"/>
</dbReference>
<dbReference type="GO" id="GO:0007155">
    <property type="term" value="P:cell adhesion"/>
    <property type="evidence" value="ECO:0007669"/>
    <property type="project" value="UniProtKB-KW"/>
</dbReference>
<evidence type="ECO:0000256" key="12">
    <source>
        <dbReference type="SAM" id="SignalP"/>
    </source>
</evidence>
<dbReference type="Pfam" id="PF12662">
    <property type="entry name" value="cEGF"/>
    <property type="match status" value="1"/>
</dbReference>
<evidence type="ECO:0000256" key="1">
    <source>
        <dbReference type="ARBA" id="ARBA00009456"/>
    </source>
</evidence>
<dbReference type="CDD" id="cd00054">
    <property type="entry name" value="EGF_CA"/>
    <property type="match status" value="1"/>
</dbReference>
<dbReference type="SUPFAM" id="SSF49899">
    <property type="entry name" value="Concanavalin A-like lectins/glucanases"/>
    <property type="match status" value="1"/>
</dbReference>
<dbReference type="Gene3D" id="2.10.25.10">
    <property type="entry name" value="Laminin"/>
    <property type="match status" value="9"/>
</dbReference>
<dbReference type="InterPro" id="IPR013320">
    <property type="entry name" value="ConA-like_dom_sf"/>
</dbReference>
<dbReference type="Proteomes" id="UP001458880">
    <property type="component" value="Unassembled WGS sequence"/>
</dbReference>
<dbReference type="Pfam" id="PF07645">
    <property type="entry name" value="EGF_CA"/>
    <property type="match status" value="1"/>
</dbReference>
<dbReference type="InterPro" id="IPR008859">
    <property type="entry name" value="Thrombospondin_C"/>
</dbReference>
<feature type="compositionally biased region" description="Basic and acidic residues" evidence="11">
    <location>
        <begin position="898"/>
        <end position="928"/>
    </location>
</feature>
<dbReference type="FunFam" id="2.60.120.200:FF:000002">
    <property type="entry name" value="Thrombospondin 3"/>
    <property type="match status" value="1"/>
</dbReference>
<keyword evidence="7 9" id="KW-1015">Disulfide bond</keyword>
<evidence type="ECO:0000259" key="14">
    <source>
        <dbReference type="PROSITE" id="PS51236"/>
    </source>
</evidence>
<dbReference type="PROSITE" id="PS50026">
    <property type="entry name" value="EGF_3"/>
    <property type="match status" value="1"/>
</dbReference>
<keyword evidence="5 10" id="KW-0106">Calcium</keyword>